<dbReference type="InterPro" id="IPR042187">
    <property type="entry name" value="Flagellin_C_sub2"/>
</dbReference>
<dbReference type="GO" id="GO:0009288">
    <property type="term" value="C:bacterial-type flagellum"/>
    <property type="evidence" value="ECO:0007669"/>
    <property type="project" value="UniProtKB-SubCell"/>
</dbReference>
<dbReference type="Proteomes" id="UP000318741">
    <property type="component" value="Chromosome"/>
</dbReference>
<dbReference type="SUPFAM" id="SSF64518">
    <property type="entry name" value="Phase 1 flagellin"/>
    <property type="match status" value="1"/>
</dbReference>
<dbReference type="Gene3D" id="1.20.1330.10">
    <property type="entry name" value="f41 fragment of flagellin, N-terminal domain"/>
    <property type="match status" value="2"/>
</dbReference>
<evidence type="ECO:0000259" key="5">
    <source>
        <dbReference type="Pfam" id="PF00700"/>
    </source>
</evidence>
<evidence type="ECO:0000313" key="7">
    <source>
        <dbReference type="Proteomes" id="UP000318741"/>
    </source>
</evidence>
<feature type="domain" description="Flagellin N-terminal" evidence="4">
    <location>
        <begin position="4"/>
        <end position="142"/>
    </location>
</feature>
<accession>A0A517P979</accession>
<dbReference type="PANTHER" id="PTHR42792">
    <property type="entry name" value="FLAGELLIN"/>
    <property type="match status" value="1"/>
</dbReference>
<dbReference type="PANTHER" id="PTHR42792:SF2">
    <property type="entry name" value="FLAGELLIN"/>
    <property type="match status" value="1"/>
</dbReference>
<dbReference type="EMBL" id="CP036265">
    <property type="protein sequence ID" value="QDT15929.1"/>
    <property type="molecule type" value="Genomic_DNA"/>
</dbReference>
<reference evidence="6 7" key="1">
    <citation type="submission" date="2019-02" db="EMBL/GenBank/DDBJ databases">
        <title>Deep-cultivation of Planctomycetes and their phenomic and genomic characterization uncovers novel biology.</title>
        <authorList>
            <person name="Wiegand S."/>
            <person name="Jogler M."/>
            <person name="Boedeker C."/>
            <person name="Pinto D."/>
            <person name="Vollmers J."/>
            <person name="Rivas-Marin E."/>
            <person name="Kohn T."/>
            <person name="Peeters S.H."/>
            <person name="Heuer A."/>
            <person name="Rast P."/>
            <person name="Oberbeckmann S."/>
            <person name="Bunk B."/>
            <person name="Jeske O."/>
            <person name="Meyerdierks A."/>
            <person name="Storesund J.E."/>
            <person name="Kallscheuer N."/>
            <person name="Luecker S."/>
            <person name="Lage O.M."/>
            <person name="Pohl T."/>
            <person name="Merkel B.J."/>
            <person name="Hornburger P."/>
            <person name="Mueller R.-W."/>
            <person name="Bruemmer F."/>
            <person name="Labrenz M."/>
            <person name="Spormann A.M."/>
            <person name="Op den Camp H."/>
            <person name="Overmann J."/>
            <person name="Amann R."/>
            <person name="Jetten M.S.M."/>
            <person name="Mascher T."/>
            <person name="Medema M.H."/>
            <person name="Devos D.P."/>
            <person name="Kaster A.-K."/>
            <person name="Ovreas L."/>
            <person name="Rohde M."/>
            <person name="Galperin M.Y."/>
            <person name="Jogler C."/>
        </authorList>
    </citation>
    <scope>NUCLEOTIDE SEQUENCE [LARGE SCALE GENOMIC DNA]</scope>
    <source>
        <strain evidence="6 7">CA12</strain>
    </source>
</reference>
<keyword evidence="3" id="KW-0964">Secreted</keyword>
<dbReference type="Gene3D" id="2.30.220.10">
    <property type="entry name" value="f41 fragment of flagellin, C-terminal domain"/>
    <property type="match status" value="1"/>
</dbReference>
<evidence type="ECO:0000256" key="2">
    <source>
        <dbReference type="ARBA" id="ARBA00023143"/>
    </source>
</evidence>
<organism evidence="6 7">
    <name type="scientific">Alienimonas californiensis</name>
    <dbReference type="NCBI Taxonomy" id="2527989"/>
    <lineage>
        <taxon>Bacteria</taxon>
        <taxon>Pseudomonadati</taxon>
        <taxon>Planctomycetota</taxon>
        <taxon>Planctomycetia</taxon>
        <taxon>Planctomycetales</taxon>
        <taxon>Planctomycetaceae</taxon>
        <taxon>Alienimonas</taxon>
    </lineage>
</organism>
<dbReference type="InterPro" id="IPR001492">
    <property type="entry name" value="Flagellin"/>
</dbReference>
<dbReference type="Gene3D" id="2.170.280.10">
    <property type="entry name" value="f41 fragment of flagellin, middle domain"/>
    <property type="match status" value="1"/>
</dbReference>
<dbReference type="Pfam" id="PF00700">
    <property type="entry name" value="Flagellin_C"/>
    <property type="match status" value="1"/>
</dbReference>
<evidence type="ECO:0000256" key="3">
    <source>
        <dbReference type="RuleBase" id="RU362073"/>
    </source>
</evidence>
<name>A0A517P979_9PLAN</name>
<comment type="subcellular location">
    <subcellularLocation>
        <location evidence="3">Secreted</location>
    </subcellularLocation>
    <subcellularLocation>
        <location evidence="3">Bacterial flagellum</location>
    </subcellularLocation>
</comment>
<dbReference type="Pfam" id="PF00669">
    <property type="entry name" value="Flagellin_N"/>
    <property type="match status" value="1"/>
</dbReference>
<evidence type="ECO:0000256" key="1">
    <source>
        <dbReference type="ARBA" id="ARBA00005709"/>
    </source>
</evidence>
<dbReference type="PRINTS" id="PR00207">
    <property type="entry name" value="FLAGELLIN"/>
</dbReference>
<keyword evidence="6" id="KW-0966">Cell projection</keyword>
<feature type="domain" description="Flagellin C-terminal" evidence="5">
    <location>
        <begin position="617"/>
        <end position="702"/>
    </location>
</feature>
<proteinExistence type="inferred from homology"/>
<gene>
    <name evidence="6" type="primary">fliC</name>
    <name evidence="6" type="ORF">CA12_20270</name>
</gene>
<dbReference type="InterPro" id="IPR001029">
    <property type="entry name" value="Flagellin_N"/>
</dbReference>
<dbReference type="KEGG" id="acaf:CA12_20270"/>
<dbReference type="GO" id="GO:0005198">
    <property type="term" value="F:structural molecule activity"/>
    <property type="evidence" value="ECO:0007669"/>
    <property type="project" value="UniProtKB-UniRule"/>
</dbReference>
<dbReference type="InterPro" id="IPR046358">
    <property type="entry name" value="Flagellin_C"/>
</dbReference>
<dbReference type="GO" id="GO:0005576">
    <property type="term" value="C:extracellular region"/>
    <property type="evidence" value="ECO:0007669"/>
    <property type="project" value="UniProtKB-SubCell"/>
</dbReference>
<comment type="similarity">
    <text evidence="1 3">Belongs to the bacterial flagellin family.</text>
</comment>
<keyword evidence="6" id="KW-0282">Flagellum</keyword>
<keyword evidence="2 3" id="KW-0975">Bacterial flagellum</keyword>
<dbReference type="OrthoDB" id="9796789at2"/>
<evidence type="ECO:0000313" key="6">
    <source>
        <dbReference type="EMBL" id="QDT15929.1"/>
    </source>
</evidence>
<keyword evidence="6" id="KW-0969">Cilium</keyword>
<protein>
    <recommendedName>
        <fullName evidence="3">Flagellin</fullName>
    </recommendedName>
</protein>
<keyword evidence="7" id="KW-1185">Reference proteome</keyword>
<dbReference type="Gene3D" id="6.10.10.10">
    <property type="entry name" value="Flagellar export chaperone, C-terminal domain"/>
    <property type="match status" value="1"/>
</dbReference>
<dbReference type="RefSeq" id="WP_145358823.1">
    <property type="nucleotide sequence ID" value="NZ_CP036265.1"/>
</dbReference>
<sequence length="703" mass="71268">MTRINTNVASLRGQRSMAKSDKMLASAMTRLSTGVKINNGKDDPSGLIAGETLGSQISTIEKSISNSNRANNVLTTADGALGEIGGLLNQVRGLVQEGLNDGALSQEERDANQLQIDNALTAINRISSNTSFAGDKLLDGSKAFTTTISSADNAKLSSYSINQALLGSASKLDLDATIDSAAEQASLVYSGGDFTSAATLEIGGRNGTEVVQLGDSASMEDVTTAVNALTDATGVSARVLDGTVASGNQVIAVNSQDVEFALTEAGRKLVDGGGLSIEIVAPSADTTESIELIDNEDGTFTAKMTLGYGSGAITSDIDAIVTAFDGLTNSDGDTLFDVAAAADAVGATLGTALAETDLDKGALRIDDVRGPNNRGGVSLAFTATGTSQALGISVSGDDITIQLATDANDVVTSTLEDIKDLLDSSGLTLSDGTSIAEALNIEIDGDKDLLANGLSASELDTTNGTSLVLESEAYGSDEFVSVNVLNGTFGTTGIGDFSTELRRDSGEDIVASINGQKAVGRGLTASINTANLTASVTFDSASNSKDESVAIDVTGGGAVFQIGQDVTISGQVGIGIDAVNTARLGGTAGKLFELTSGGGKSLSDVASGNASGADLVNILDGAINEVSSLRGRIGAVQKNVIDTNINTLGVALENISEARSQIMDTDFAVESANLQKAQILGQAATSVLSIANQSPQRALSLLG</sequence>
<dbReference type="AlphaFoldDB" id="A0A517P979"/>
<evidence type="ECO:0000259" key="4">
    <source>
        <dbReference type="Pfam" id="PF00669"/>
    </source>
</evidence>
<comment type="function">
    <text evidence="3">Flagellin is the subunit protein which polymerizes to form the filaments of bacterial flagella.</text>
</comment>